<keyword evidence="1" id="KW-0732">Signal</keyword>
<dbReference type="EMBL" id="FRBX01000003">
    <property type="protein sequence ID" value="SHM33707.1"/>
    <property type="molecule type" value="Genomic_DNA"/>
</dbReference>
<name>A0ABY1J366_9FLAO</name>
<proteinExistence type="predicted"/>
<evidence type="ECO:0000313" key="3">
    <source>
        <dbReference type="Proteomes" id="UP000184216"/>
    </source>
</evidence>
<keyword evidence="3" id="KW-1185">Reference proteome</keyword>
<gene>
    <name evidence="2" type="ORF">SAMN05444387_2238</name>
</gene>
<dbReference type="Proteomes" id="UP000184216">
    <property type="component" value="Unassembled WGS sequence"/>
</dbReference>
<protein>
    <submittedName>
        <fullName evidence="2">Uncharacterized protein</fullName>
    </submittedName>
</protein>
<accession>A0ABY1J366</accession>
<evidence type="ECO:0000256" key="1">
    <source>
        <dbReference type="SAM" id="SignalP"/>
    </source>
</evidence>
<feature type="chain" id="PRO_5046131463" evidence="1">
    <location>
        <begin position="20"/>
        <end position="162"/>
    </location>
</feature>
<feature type="signal peptide" evidence="1">
    <location>
        <begin position="1"/>
        <end position="19"/>
    </location>
</feature>
<organism evidence="2 3">
    <name type="scientific">Flavobacterium pectinovorum</name>
    <dbReference type="NCBI Taxonomy" id="29533"/>
    <lineage>
        <taxon>Bacteria</taxon>
        <taxon>Pseudomonadati</taxon>
        <taxon>Bacteroidota</taxon>
        <taxon>Flavobacteriia</taxon>
        <taxon>Flavobacteriales</taxon>
        <taxon>Flavobacteriaceae</taxon>
        <taxon>Flavobacterium</taxon>
    </lineage>
</organism>
<sequence>MPKHFLLFFVLITFLNLSAQKMTSKTQNQFVNITNQFSVEDFEKVKSFILKEGNRKTYRNFDNNNPYYDFKKFATYLASDIGQQNINNDPKVSDFNRLTLKDEDQYYEIIIVRNGDIKAKKKGIVNGMLENEVYLTDYGRNDLDKIPNQLIIYFDNMLKLIK</sequence>
<evidence type="ECO:0000313" key="2">
    <source>
        <dbReference type="EMBL" id="SHM33707.1"/>
    </source>
</evidence>
<comment type="caution">
    <text evidence="2">The sequence shown here is derived from an EMBL/GenBank/DDBJ whole genome shotgun (WGS) entry which is preliminary data.</text>
</comment>
<reference evidence="2 3" key="1">
    <citation type="submission" date="2016-11" db="EMBL/GenBank/DDBJ databases">
        <authorList>
            <person name="Varghese N."/>
            <person name="Submissions S."/>
        </authorList>
    </citation>
    <scope>NUCLEOTIDE SEQUENCE [LARGE SCALE GENOMIC DNA]</scope>
    <source>
        <strain evidence="2 3">DSM 6368</strain>
    </source>
</reference>